<proteinExistence type="predicted"/>
<gene>
    <name evidence="1" type="ORF">GCM10007877_16420</name>
</gene>
<protein>
    <submittedName>
        <fullName evidence="1">Uncharacterized protein</fullName>
    </submittedName>
</protein>
<accession>A0AA37WPA4</accession>
<dbReference type="AlphaFoldDB" id="A0AA37WPA4"/>
<sequence length="93" mass="10750">MHKIIDYFVAPQDPILGIRSTNCVDKLNVNNWRTKATVQNTDVDRLYVYVTTASEIHYGQRFYCVKSFSLNRQQEISQQLFTSAEEAVAFANQ</sequence>
<dbReference type="RefSeq" id="WP_232593302.1">
    <property type="nucleotide sequence ID" value="NZ_BSPD01000037.1"/>
</dbReference>
<dbReference type="EMBL" id="BSPD01000037">
    <property type="protein sequence ID" value="GLS25927.1"/>
    <property type="molecule type" value="Genomic_DNA"/>
</dbReference>
<name>A0AA37WPA4_9GAMM</name>
<comment type="caution">
    <text evidence="1">The sequence shown here is derived from an EMBL/GenBank/DDBJ whole genome shotgun (WGS) entry which is preliminary data.</text>
</comment>
<evidence type="ECO:0000313" key="2">
    <source>
        <dbReference type="Proteomes" id="UP001156870"/>
    </source>
</evidence>
<evidence type="ECO:0000313" key="1">
    <source>
        <dbReference type="EMBL" id="GLS25927.1"/>
    </source>
</evidence>
<organism evidence="1 2">
    <name type="scientific">Marinibactrum halimedae</name>
    <dbReference type="NCBI Taxonomy" id="1444977"/>
    <lineage>
        <taxon>Bacteria</taxon>
        <taxon>Pseudomonadati</taxon>
        <taxon>Pseudomonadota</taxon>
        <taxon>Gammaproteobacteria</taxon>
        <taxon>Cellvibrionales</taxon>
        <taxon>Cellvibrionaceae</taxon>
        <taxon>Marinibactrum</taxon>
    </lineage>
</organism>
<dbReference type="Proteomes" id="UP001156870">
    <property type="component" value="Unassembled WGS sequence"/>
</dbReference>
<reference evidence="1 2" key="1">
    <citation type="journal article" date="2014" name="Int. J. Syst. Evol. Microbiol.">
        <title>Complete genome sequence of Corynebacterium casei LMG S-19264T (=DSM 44701T), isolated from a smear-ripened cheese.</title>
        <authorList>
            <consortium name="US DOE Joint Genome Institute (JGI-PGF)"/>
            <person name="Walter F."/>
            <person name="Albersmeier A."/>
            <person name="Kalinowski J."/>
            <person name="Ruckert C."/>
        </authorList>
    </citation>
    <scope>NUCLEOTIDE SEQUENCE [LARGE SCALE GENOMIC DNA]</scope>
    <source>
        <strain evidence="1 2">NBRC 110095</strain>
    </source>
</reference>
<keyword evidence="2" id="KW-1185">Reference proteome</keyword>